<dbReference type="FunFam" id="3.40.50.10490:FF:000001">
    <property type="entry name" value="Glutamine--fructose-6-phosphate aminotransferase [isomerizing]"/>
    <property type="match status" value="1"/>
</dbReference>
<dbReference type="GO" id="GO:0006002">
    <property type="term" value="P:fructose 6-phosphate metabolic process"/>
    <property type="evidence" value="ECO:0007669"/>
    <property type="project" value="TreeGrafter"/>
</dbReference>
<comment type="subcellular location">
    <subcellularLocation>
        <location evidence="2 11">Cytoplasm</location>
    </subcellularLocation>
</comment>
<dbReference type="Pfam" id="PF13522">
    <property type="entry name" value="GATase_6"/>
    <property type="match status" value="1"/>
</dbReference>
<dbReference type="InterPro" id="IPR047084">
    <property type="entry name" value="GFAT_N"/>
</dbReference>
<dbReference type="Gene3D" id="3.60.20.10">
    <property type="entry name" value="Glutamine Phosphoribosylpyrophosphate, subunit 1, domain 1"/>
    <property type="match status" value="1"/>
</dbReference>
<dbReference type="GO" id="GO:0097367">
    <property type="term" value="F:carbohydrate derivative binding"/>
    <property type="evidence" value="ECO:0007669"/>
    <property type="project" value="InterPro"/>
</dbReference>
<dbReference type="GO" id="GO:0006047">
    <property type="term" value="P:UDP-N-acetylglucosamine metabolic process"/>
    <property type="evidence" value="ECO:0007669"/>
    <property type="project" value="TreeGrafter"/>
</dbReference>
<evidence type="ECO:0000256" key="3">
    <source>
        <dbReference type="ARBA" id="ARBA00012916"/>
    </source>
</evidence>
<dbReference type="InterPro" id="IPR001347">
    <property type="entry name" value="SIS_dom"/>
</dbReference>
<comment type="caution">
    <text evidence="14">The sequence shown here is derived from an EMBL/GenBank/DDBJ whole genome shotgun (WGS) entry which is preliminary data.</text>
</comment>
<sequence length="597" mass="65229">MCGIVGYAGPRDAQQVLIDGLQRLEYRGYDSAGIAVVNEEESLQVFKDEGDVTKLTGSMPVIEGHIGIGHTRWATCGKPSKENAHPMIDCENCIALVHNGIIENRTELRDRLENEGHVFTSETDTEVLVHLLEEYYDGNLRSALARALEDVKGTYAVAAVRKGSNEIVAARKENPLIVGLGSEENFIASDVTAVLNYTNKVIYIEDGEILTLTPSGVEIFNDKGEKINKDYITISWTAEDAQKGGFEHYMLKEIFEQPLAIHNSLLGNFDKIMSSDFLSSQDFSSVKLIACGTSYNASLVGKYAIEYLAGIPVTVELASECRYSSETREDPLVILVTQSGETADTLAAARLAKKRGHRTLAVTNVVASTITREVDNVLYTQAGPEIGVAATKTYVTQLMAMYMLALKLGKSRTLRRDEIHRYTHGLKSMPRTVSNVLAKSDEISEAVGMLTNAQSAFFLGRHINYPTMLEGALKLKEISYIHAEGYAAGELKHGPLALLDSNTPTVAACVWDMSYEKMLSAISEVAARDSPVLGIGIEGDRDLEAIVDRIISIPEVEGILSPIPLTVAVQLIAYHTARKRGCPIDRPKNLAKSVTVD</sequence>
<comment type="catalytic activity">
    <reaction evidence="1 11">
        <text>D-fructose 6-phosphate + L-glutamine = D-glucosamine 6-phosphate + L-glutamate</text>
        <dbReference type="Rhea" id="RHEA:13237"/>
        <dbReference type="ChEBI" id="CHEBI:29985"/>
        <dbReference type="ChEBI" id="CHEBI:58359"/>
        <dbReference type="ChEBI" id="CHEBI:58725"/>
        <dbReference type="ChEBI" id="CHEBI:61527"/>
        <dbReference type="EC" id="2.6.1.16"/>
    </reaction>
</comment>
<feature type="domain" description="SIS" evidence="13">
    <location>
        <begin position="273"/>
        <end position="414"/>
    </location>
</feature>
<dbReference type="PANTHER" id="PTHR10937:SF0">
    <property type="entry name" value="GLUTAMINE--FRUCTOSE-6-PHOSPHATE TRANSAMINASE (ISOMERIZING)"/>
    <property type="match status" value="1"/>
</dbReference>
<dbReference type="Proteomes" id="UP000752814">
    <property type="component" value="Unassembled WGS sequence"/>
</dbReference>
<dbReference type="EC" id="2.6.1.16" evidence="3 11"/>
<dbReference type="CDD" id="cd00714">
    <property type="entry name" value="GFAT"/>
    <property type="match status" value="1"/>
</dbReference>
<evidence type="ECO:0000256" key="4">
    <source>
        <dbReference type="ARBA" id="ARBA00016090"/>
    </source>
</evidence>
<dbReference type="RefSeq" id="WP_400195210.1">
    <property type="nucleotide sequence ID" value="NZ_CAYAYE010000021.1"/>
</dbReference>
<keyword evidence="9" id="KW-0315">Glutamine amidotransferase</keyword>
<evidence type="ECO:0000256" key="10">
    <source>
        <dbReference type="ARBA" id="ARBA00055466"/>
    </source>
</evidence>
<dbReference type="HAMAP" id="MF_00164">
    <property type="entry name" value="GlmS"/>
    <property type="match status" value="1"/>
</dbReference>
<dbReference type="PROSITE" id="PS51464">
    <property type="entry name" value="SIS"/>
    <property type="match status" value="2"/>
</dbReference>
<evidence type="ECO:0000256" key="5">
    <source>
        <dbReference type="ARBA" id="ARBA00022490"/>
    </source>
</evidence>
<dbReference type="FunFam" id="3.40.50.10490:FF:000002">
    <property type="entry name" value="Glutamine--fructose-6-phosphate aminotransferase [isomerizing]"/>
    <property type="match status" value="1"/>
</dbReference>
<name>A0A8J8TE71_9ARCH</name>
<dbReference type="GO" id="GO:0046349">
    <property type="term" value="P:amino sugar biosynthetic process"/>
    <property type="evidence" value="ECO:0007669"/>
    <property type="project" value="UniProtKB-ARBA"/>
</dbReference>
<dbReference type="FunFam" id="3.60.20.10:FF:000006">
    <property type="entry name" value="Glutamine--fructose-6-phosphate aminotransferase [isomerizing]"/>
    <property type="match status" value="1"/>
</dbReference>
<accession>A0A8J8TE71</accession>
<dbReference type="Pfam" id="PF01380">
    <property type="entry name" value="SIS"/>
    <property type="match status" value="2"/>
</dbReference>
<proteinExistence type="inferred from homology"/>
<feature type="active site" description="For Fru-6P isomerization activity" evidence="11">
    <location>
        <position position="592"/>
    </location>
</feature>
<dbReference type="PANTHER" id="PTHR10937">
    <property type="entry name" value="GLUCOSAMINE--FRUCTOSE-6-PHOSPHATE AMINOTRANSFERASE, ISOMERIZING"/>
    <property type="match status" value="1"/>
</dbReference>
<keyword evidence="7 11" id="KW-0808">Transferase</keyword>
<evidence type="ECO:0000256" key="11">
    <source>
        <dbReference type="HAMAP-Rule" id="MF_00164"/>
    </source>
</evidence>
<dbReference type="GO" id="GO:0004360">
    <property type="term" value="F:glutamine-fructose-6-phosphate transaminase (isomerizing) activity"/>
    <property type="evidence" value="ECO:0007669"/>
    <property type="project" value="UniProtKB-UniRule"/>
</dbReference>
<dbReference type="Gene3D" id="3.40.50.10490">
    <property type="entry name" value="Glucose-6-phosphate isomerase like protein, domain 1"/>
    <property type="match status" value="2"/>
</dbReference>
<dbReference type="InterPro" id="IPR005855">
    <property type="entry name" value="GFAT"/>
</dbReference>
<evidence type="ECO:0000313" key="14">
    <source>
        <dbReference type="EMBL" id="TQS81133.1"/>
    </source>
</evidence>
<feature type="initiator methionine" description="Removed" evidence="11">
    <location>
        <position position="1"/>
    </location>
</feature>
<evidence type="ECO:0000256" key="9">
    <source>
        <dbReference type="ARBA" id="ARBA00022962"/>
    </source>
</evidence>
<dbReference type="SUPFAM" id="SSF53697">
    <property type="entry name" value="SIS domain"/>
    <property type="match status" value="1"/>
</dbReference>
<comment type="subunit">
    <text evidence="11">Homodimer.</text>
</comment>
<feature type="active site" description="Nucleophile; for GATase activity" evidence="11">
    <location>
        <position position="2"/>
    </location>
</feature>
<organism evidence="14 15">
    <name type="scientific">Candidatus Methanomassiliicoccus intestinalis</name>
    <dbReference type="NCBI Taxonomy" id="1406512"/>
    <lineage>
        <taxon>Archaea</taxon>
        <taxon>Methanobacteriati</taxon>
        <taxon>Thermoplasmatota</taxon>
        <taxon>Thermoplasmata</taxon>
        <taxon>Methanomassiliicoccales</taxon>
        <taxon>Methanomassiliicoccaceae</taxon>
        <taxon>Methanomassiliicoccus</taxon>
    </lineage>
</organism>
<reference evidence="14" key="1">
    <citation type="submission" date="2016-03" db="EMBL/GenBank/DDBJ databases">
        <authorList>
            <person name="Borrel G."/>
            <person name="Mccann A."/>
            <person name="O'Toole P.W."/>
        </authorList>
    </citation>
    <scope>NUCLEOTIDE SEQUENCE</scope>
    <source>
        <strain evidence="14">183</strain>
    </source>
</reference>
<dbReference type="CDD" id="cd05008">
    <property type="entry name" value="SIS_GlmS_GlmD_1"/>
    <property type="match status" value="1"/>
</dbReference>
<dbReference type="AlphaFoldDB" id="A0A8J8TE71"/>
<dbReference type="InterPro" id="IPR035466">
    <property type="entry name" value="GlmS/AgaS_SIS"/>
</dbReference>
<evidence type="ECO:0000256" key="8">
    <source>
        <dbReference type="ARBA" id="ARBA00022737"/>
    </source>
</evidence>
<dbReference type="CDD" id="cd05009">
    <property type="entry name" value="SIS_GlmS_GlmD_2"/>
    <property type="match status" value="1"/>
</dbReference>
<dbReference type="GO" id="GO:0006487">
    <property type="term" value="P:protein N-linked glycosylation"/>
    <property type="evidence" value="ECO:0007669"/>
    <property type="project" value="TreeGrafter"/>
</dbReference>
<dbReference type="InterPro" id="IPR035490">
    <property type="entry name" value="GlmS/FrlB_SIS"/>
</dbReference>
<evidence type="ECO:0000256" key="7">
    <source>
        <dbReference type="ARBA" id="ARBA00022679"/>
    </source>
</evidence>
<dbReference type="NCBIfam" id="TIGR01135">
    <property type="entry name" value="glmS"/>
    <property type="match status" value="1"/>
</dbReference>
<evidence type="ECO:0000256" key="1">
    <source>
        <dbReference type="ARBA" id="ARBA00001031"/>
    </source>
</evidence>
<dbReference type="EMBL" id="LVVT01000024">
    <property type="protein sequence ID" value="TQS81133.1"/>
    <property type="molecule type" value="Genomic_DNA"/>
</dbReference>
<protein>
    <recommendedName>
        <fullName evidence="4 11">Glutamine--fructose-6-phosphate aminotransferase [isomerizing]</fullName>
        <ecNumber evidence="3 11">2.6.1.16</ecNumber>
    </recommendedName>
    <alternativeName>
        <fullName evidence="11">D-fructose-6-phosphate amidotransferase</fullName>
    </alternativeName>
    <alternativeName>
        <fullName evidence="11">GFAT</fullName>
    </alternativeName>
    <alternativeName>
        <fullName evidence="11">Glucosamine-6-phosphate synthase</fullName>
    </alternativeName>
    <alternativeName>
        <fullName evidence="11">Hexosephosphate aminotransferase</fullName>
    </alternativeName>
    <alternativeName>
        <fullName evidence="11">L-glutamine--D-fructose-6-phosphate amidotransferase</fullName>
    </alternativeName>
</protein>
<dbReference type="InterPro" id="IPR017932">
    <property type="entry name" value="GATase_2_dom"/>
</dbReference>
<evidence type="ECO:0000259" key="12">
    <source>
        <dbReference type="PROSITE" id="PS51278"/>
    </source>
</evidence>
<gene>
    <name evidence="11" type="primary">glmS</name>
    <name evidence="14" type="ORF">A3207_04455</name>
</gene>
<dbReference type="NCBIfam" id="NF001484">
    <property type="entry name" value="PRK00331.1"/>
    <property type="match status" value="1"/>
</dbReference>
<evidence type="ECO:0000259" key="13">
    <source>
        <dbReference type="PROSITE" id="PS51464"/>
    </source>
</evidence>
<keyword evidence="8" id="KW-0677">Repeat</keyword>
<feature type="domain" description="SIS" evidence="13">
    <location>
        <begin position="446"/>
        <end position="587"/>
    </location>
</feature>
<comment type="function">
    <text evidence="10 11">Catalyzes the first step in hexosamine metabolism, converting fructose-6P into glucosamine-6P using glutamine as a nitrogen source.</text>
</comment>
<feature type="domain" description="Glutamine amidotransferase type-2" evidence="12">
    <location>
        <begin position="2"/>
        <end position="215"/>
    </location>
</feature>
<keyword evidence="6 11" id="KW-0032">Aminotransferase</keyword>
<evidence type="ECO:0000256" key="6">
    <source>
        <dbReference type="ARBA" id="ARBA00022576"/>
    </source>
</evidence>
<dbReference type="InterPro" id="IPR046348">
    <property type="entry name" value="SIS_dom_sf"/>
</dbReference>
<dbReference type="SUPFAM" id="SSF56235">
    <property type="entry name" value="N-terminal nucleophile aminohydrolases (Ntn hydrolases)"/>
    <property type="match status" value="1"/>
</dbReference>
<keyword evidence="5 11" id="KW-0963">Cytoplasm</keyword>
<dbReference type="InterPro" id="IPR029055">
    <property type="entry name" value="Ntn_hydrolases_N"/>
</dbReference>
<evidence type="ECO:0000313" key="15">
    <source>
        <dbReference type="Proteomes" id="UP000752814"/>
    </source>
</evidence>
<evidence type="ECO:0000256" key="2">
    <source>
        <dbReference type="ARBA" id="ARBA00004496"/>
    </source>
</evidence>
<dbReference type="PROSITE" id="PS51278">
    <property type="entry name" value="GATASE_TYPE_2"/>
    <property type="match status" value="1"/>
</dbReference>
<dbReference type="GO" id="GO:0005975">
    <property type="term" value="P:carbohydrate metabolic process"/>
    <property type="evidence" value="ECO:0007669"/>
    <property type="project" value="UniProtKB-UniRule"/>
</dbReference>
<dbReference type="GO" id="GO:0005829">
    <property type="term" value="C:cytosol"/>
    <property type="evidence" value="ECO:0007669"/>
    <property type="project" value="TreeGrafter"/>
</dbReference>